<proteinExistence type="predicted"/>
<gene>
    <name evidence="1" type="ORF">LCGC14_2518580</name>
</gene>
<organism evidence="1">
    <name type="scientific">marine sediment metagenome</name>
    <dbReference type="NCBI Taxonomy" id="412755"/>
    <lineage>
        <taxon>unclassified sequences</taxon>
        <taxon>metagenomes</taxon>
        <taxon>ecological metagenomes</taxon>
    </lineage>
</organism>
<sequence length="88" mass="9944">MTDRTADQYVSDRIRLRLTTALSRGDYWLYQALPTADHQAVLDAGVRFLKRLRAAPGWSATVYCITCKDVPVDVASGHDTCERCLQNR</sequence>
<comment type="caution">
    <text evidence="1">The sequence shown here is derived from an EMBL/GenBank/DDBJ whole genome shotgun (WGS) entry which is preliminary data.</text>
</comment>
<protein>
    <submittedName>
        <fullName evidence="1">Uncharacterized protein</fullName>
    </submittedName>
</protein>
<dbReference type="AlphaFoldDB" id="A0A0F9AXH9"/>
<reference evidence="1" key="1">
    <citation type="journal article" date="2015" name="Nature">
        <title>Complex archaea that bridge the gap between prokaryotes and eukaryotes.</title>
        <authorList>
            <person name="Spang A."/>
            <person name="Saw J.H."/>
            <person name="Jorgensen S.L."/>
            <person name="Zaremba-Niedzwiedzka K."/>
            <person name="Martijn J."/>
            <person name="Lind A.E."/>
            <person name="van Eijk R."/>
            <person name="Schleper C."/>
            <person name="Guy L."/>
            <person name="Ettema T.J."/>
        </authorList>
    </citation>
    <scope>NUCLEOTIDE SEQUENCE</scope>
</reference>
<name>A0A0F9AXH9_9ZZZZ</name>
<dbReference type="EMBL" id="LAZR01040572">
    <property type="protein sequence ID" value="KKL14155.1"/>
    <property type="molecule type" value="Genomic_DNA"/>
</dbReference>
<evidence type="ECO:0000313" key="1">
    <source>
        <dbReference type="EMBL" id="KKL14155.1"/>
    </source>
</evidence>
<accession>A0A0F9AXH9</accession>